<evidence type="ECO:0000313" key="3">
    <source>
        <dbReference type="Proteomes" id="UP001145069"/>
    </source>
</evidence>
<keyword evidence="3" id="KW-1185">Reference proteome</keyword>
<dbReference type="RefSeq" id="WP_272447305.1">
    <property type="nucleotide sequence ID" value="NZ_JAMQKC010000022.1"/>
</dbReference>
<name>A0A9X3WFV5_9BACI</name>
<accession>A0A9X3WFV5</accession>
<feature type="transmembrane region" description="Helical" evidence="1">
    <location>
        <begin position="123"/>
        <end position="144"/>
    </location>
</feature>
<reference evidence="2" key="1">
    <citation type="submission" date="2022-06" db="EMBL/GenBank/DDBJ databases">
        <title>Aquibacillus sp. a new bacterium isolated from soil saline samples.</title>
        <authorList>
            <person name="Galisteo C."/>
            <person name="De La Haba R."/>
            <person name="Sanchez-Porro C."/>
            <person name="Ventosa A."/>
        </authorList>
    </citation>
    <scope>NUCLEOTIDE SEQUENCE</scope>
    <source>
        <strain evidence="2">3ASR75-54</strain>
    </source>
</reference>
<dbReference type="Proteomes" id="UP001145069">
    <property type="component" value="Unassembled WGS sequence"/>
</dbReference>
<sequence>MVQIGKEIFGDHVSQLVTIVVSLSLAIVAQKLSGDIANMSFITFIMDGYGLMDSNPEVGFFSNILLPFVMYFLSCALLLWIGICNLVTCNDERDKSNVVLKAILGYLQLIMFGMLLVMSGTLFAYFMLLIFTALILTLILDYAASYTDMEKST</sequence>
<dbReference type="AlphaFoldDB" id="A0A9X3WFV5"/>
<organism evidence="2 3">
    <name type="scientific">Aquibacillus salsiterrae</name>
    <dbReference type="NCBI Taxonomy" id="2950439"/>
    <lineage>
        <taxon>Bacteria</taxon>
        <taxon>Bacillati</taxon>
        <taxon>Bacillota</taxon>
        <taxon>Bacilli</taxon>
        <taxon>Bacillales</taxon>
        <taxon>Bacillaceae</taxon>
        <taxon>Aquibacillus</taxon>
    </lineage>
</organism>
<feature type="transmembrane region" description="Helical" evidence="1">
    <location>
        <begin position="98"/>
        <end position="117"/>
    </location>
</feature>
<keyword evidence="1" id="KW-1133">Transmembrane helix</keyword>
<keyword evidence="1" id="KW-0472">Membrane</keyword>
<proteinExistence type="predicted"/>
<keyword evidence="1" id="KW-0812">Transmembrane</keyword>
<feature type="transmembrane region" description="Helical" evidence="1">
    <location>
        <begin position="12"/>
        <end position="29"/>
    </location>
</feature>
<dbReference type="EMBL" id="JAMQKC010000022">
    <property type="protein sequence ID" value="MDC3418243.1"/>
    <property type="molecule type" value="Genomic_DNA"/>
</dbReference>
<comment type="caution">
    <text evidence="2">The sequence shown here is derived from an EMBL/GenBank/DDBJ whole genome shotgun (WGS) entry which is preliminary data.</text>
</comment>
<feature type="transmembrane region" description="Helical" evidence="1">
    <location>
        <begin position="64"/>
        <end position="86"/>
    </location>
</feature>
<gene>
    <name evidence="2" type="ORF">NC799_15250</name>
</gene>
<evidence type="ECO:0000256" key="1">
    <source>
        <dbReference type="SAM" id="Phobius"/>
    </source>
</evidence>
<evidence type="ECO:0000313" key="2">
    <source>
        <dbReference type="EMBL" id="MDC3418243.1"/>
    </source>
</evidence>
<protein>
    <submittedName>
        <fullName evidence="2">Uncharacterized protein</fullName>
    </submittedName>
</protein>